<reference evidence="3" key="1">
    <citation type="journal article" date="2021" name="Genome Biol. Evol.">
        <title>The assembled and annotated genome of the fairy-ring fungus Marasmius oreades.</title>
        <authorList>
            <person name="Hiltunen M."/>
            <person name="Ament-Velasquez S.L."/>
            <person name="Johannesson H."/>
        </authorList>
    </citation>
    <scope>NUCLEOTIDE SEQUENCE</scope>
    <source>
        <strain evidence="3">03SP1</strain>
    </source>
</reference>
<dbReference type="Proteomes" id="UP001049176">
    <property type="component" value="Chromosome 6"/>
</dbReference>
<evidence type="ECO:0000313" key="3">
    <source>
        <dbReference type="EMBL" id="KAG7091667.1"/>
    </source>
</evidence>
<dbReference type="AlphaFoldDB" id="A0A9P7URD8"/>
<gene>
    <name evidence="3" type="ORF">E1B28_010687</name>
</gene>
<feature type="transmembrane region" description="Helical" evidence="1">
    <location>
        <begin position="97"/>
        <end position="126"/>
    </location>
</feature>
<name>A0A9P7URD8_9AGAR</name>
<comment type="caution">
    <text evidence="3">The sequence shown here is derived from an EMBL/GenBank/DDBJ whole genome shotgun (WGS) entry which is preliminary data.</text>
</comment>
<feature type="transmembrane region" description="Helical" evidence="1">
    <location>
        <begin position="132"/>
        <end position="152"/>
    </location>
</feature>
<dbReference type="EMBL" id="CM032186">
    <property type="protein sequence ID" value="KAG7091667.1"/>
    <property type="molecule type" value="Genomic_DNA"/>
</dbReference>
<feature type="transmembrane region" description="Helical" evidence="1">
    <location>
        <begin position="229"/>
        <end position="249"/>
    </location>
</feature>
<sequence>MVEISPDVDVLETLKHEMLVRNFNAAAGALFAYDVLINLDVELKYIWAAMNIRKRPINTATVIFNLMYLAQRYLPLLDRVILDQYFMLGASNTRACFITYTLSAWSSILGILLSELILAVRIWAVWARKPSIGIILIVLSLGCSVPATFFFARFVGGIQYPELNIQTGPGSAQLRRCFYSMKNKDIYVCWIVLMVYDCASFILMSIPGFRAYRTGGSSNLLKVVYRDGVIYYAFIFLVSLVNVIIILILTPDLVHIISPFERVLHSILASHAVLHIRKVASRDYVQAGDVSSGITTTGELTTEYSQMSFASNMFRTDADEDQDQNVTEGA</sequence>
<feature type="transmembrane region" description="Helical" evidence="1">
    <location>
        <begin position="186"/>
        <end position="209"/>
    </location>
</feature>
<organism evidence="3 4">
    <name type="scientific">Marasmius oreades</name>
    <name type="common">fairy-ring Marasmius</name>
    <dbReference type="NCBI Taxonomy" id="181124"/>
    <lineage>
        <taxon>Eukaryota</taxon>
        <taxon>Fungi</taxon>
        <taxon>Dikarya</taxon>
        <taxon>Basidiomycota</taxon>
        <taxon>Agaricomycotina</taxon>
        <taxon>Agaricomycetes</taxon>
        <taxon>Agaricomycetidae</taxon>
        <taxon>Agaricales</taxon>
        <taxon>Marasmiineae</taxon>
        <taxon>Marasmiaceae</taxon>
        <taxon>Marasmius</taxon>
    </lineage>
</organism>
<dbReference type="RefSeq" id="XP_043008137.1">
    <property type="nucleotide sequence ID" value="XM_043155664.1"/>
</dbReference>
<dbReference type="KEGG" id="more:E1B28_010687"/>
<proteinExistence type="predicted"/>
<keyword evidence="1" id="KW-0812">Transmembrane</keyword>
<evidence type="ECO:0000313" key="4">
    <source>
        <dbReference type="Proteomes" id="UP001049176"/>
    </source>
</evidence>
<dbReference type="Pfam" id="PF20151">
    <property type="entry name" value="DUF6533"/>
    <property type="match status" value="1"/>
</dbReference>
<protein>
    <recommendedName>
        <fullName evidence="2">DUF6533 domain-containing protein</fullName>
    </recommendedName>
</protein>
<dbReference type="InterPro" id="IPR045340">
    <property type="entry name" value="DUF6533"/>
</dbReference>
<evidence type="ECO:0000259" key="2">
    <source>
        <dbReference type="Pfam" id="PF20151"/>
    </source>
</evidence>
<keyword evidence="1" id="KW-0472">Membrane</keyword>
<dbReference type="OrthoDB" id="3350812at2759"/>
<accession>A0A9P7URD8</accession>
<evidence type="ECO:0000256" key="1">
    <source>
        <dbReference type="SAM" id="Phobius"/>
    </source>
</evidence>
<feature type="domain" description="DUF6533" evidence="2">
    <location>
        <begin position="24"/>
        <end position="77"/>
    </location>
</feature>
<dbReference type="GeneID" id="66079763"/>
<keyword evidence="1" id="KW-1133">Transmembrane helix</keyword>
<keyword evidence="4" id="KW-1185">Reference proteome</keyword>